<name>A0A1M6D9L6_9FIRM</name>
<dbReference type="Gene3D" id="2.60.410.10">
    <property type="entry name" value="D-Ala-D-Ala carboxypeptidase, C-terminal domain"/>
    <property type="match status" value="1"/>
</dbReference>
<dbReference type="OrthoDB" id="9791132at2"/>
<dbReference type="SUPFAM" id="SSF56601">
    <property type="entry name" value="beta-lactamase/transpeptidase-like"/>
    <property type="match status" value="1"/>
</dbReference>
<dbReference type="PANTHER" id="PTHR21581:SF6">
    <property type="entry name" value="TRAFFICKING PROTEIN PARTICLE COMPLEX SUBUNIT 12"/>
    <property type="match status" value="1"/>
</dbReference>
<comment type="function">
    <text evidence="1">Removes C-terminal D-alanyl residues from sugar-peptide cell wall precursors.</text>
</comment>
<evidence type="ECO:0000256" key="8">
    <source>
        <dbReference type="ARBA" id="ARBA00022801"/>
    </source>
</evidence>
<dbReference type="RefSeq" id="WP_149677968.1">
    <property type="nucleotide sequence ID" value="NZ_FQZP01000007.1"/>
</dbReference>
<sequence length="428" mass="47467">MLLREKSRLFHRWLVSLIIAALAAFVFLSAFTGITASAVDQENQPSLEAISALLIDARRGQVLYAKSADEHVKTPLTNRLLTALIALEKSSADAMVTASNEAISVEGASLALTVGEKYSVRNMIYAMLLTGANDAAIAIAEHVGGGEAGFVQLMNEYAAKIGMTDTRFTNVTGLYDENQYTTVRDIALLVRTALANTEFNKVFSTQAKPWYDENRTLLLTNTNSMFWTYEGTDGGILGYFDPAVQSIVTSATRNSMRLVCILVDVPAEKVYTESAQLFNYGFDNYRYGTLVAAGSVQKTVTVGDETVNLVPTADVHYIYPRGQNYIRNVTINVDEAKLKPPITKNSIVGIMTFTLMDDTVINVELYPDKEILPKKTEAQILKERIKENMELIYVVIGLVILEIILLISKLVNLIRKKRIKGKARRIRR</sequence>
<evidence type="ECO:0000259" key="15">
    <source>
        <dbReference type="SMART" id="SM00936"/>
    </source>
</evidence>
<evidence type="ECO:0000256" key="14">
    <source>
        <dbReference type="SAM" id="Phobius"/>
    </source>
</evidence>
<evidence type="ECO:0000256" key="11">
    <source>
        <dbReference type="ARBA" id="ARBA00023316"/>
    </source>
</evidence>
<keyword evidence="11" id="KW-0961">Cell wall biogenesis/degradation</keyword>
<comment type="pathway">
    <text evidence="2">Cell wall biogenesis; peptidoglycan biosynthesis.</text>
</comment>
<dbReference type="GO" id="GO:0009252">
    <property type="term" value="P:peptidoglycan biosynthetic process"/>
    <property type="evidence" value="ECO:0007669"/>
    <property type="project" value="UniProtKB-UniPathway"/>
</dbReference>
<feature type="transmembrane region" description="Helical" evidence="14">
    <location>
        <begin position="391"/>
        <end position="414"/>
    </location>
</feature>
<keyword evidence="14" id="KW-0812">Transmembrane</keyword>
<feature type="domain" description="Peptidase S11 D-Ala-D-Ala carboxypeptidase A C-terminal" evidence="15">
    <location>
        <begin position="285"/>
        <end position="373"/>
    </location>
</feature>
<evidence type="ECO:0000256" key="9">
    <source>
        <dbReference type="ARBA" id="ARBA00022960"/>
    </source>
</evidence>
<dbReference type="AlphaFoldDB" id="A0A1M6D9L6"/>
<keyword evidence="14" id="KW-0472">Membrane</keyword>
<dbReference type="Pfam" id="PF07943">
    <property type="entry name" value="PBP5_C"/>
    <property type="match status" value="1"/>
</dbReference>
<evidence type="ECO:0000256" key="2">
    <source>
        <dbReference type="ARBA" id="ARBA00004752"/>
    </source>
</evidence>
<dbReference type="SUPFAM" id="SSF69189">
    <property type="entry name" value="Penicillin-binding protein associated domain"/>
    <property type="match status" value="1"/>
</dbReference>
<dbReference type="InterPro" id="IPR012338">
    <property type="entry name" value="Beta-lactam/transpept-like"/>
</dbReference>
<evidence type="ECO:0000313" key="17">
    <source>
        <dbReference type="Proteomes" id="UP000324781"/>
    </source>
</evidence>
<dbReference type="Pfam" id="PF00768">
    <property type="entry name" value="Peptidase_S11"/>
    <property type="match status" value="1"/>
</dbReference>
<gene>
    <name evidence="16" type="ORF">SAMN05444373_10076</name>
</gene>
<evidence type="ECO:0000256" key="12">
    <source>
        <dbReference type="ARBA" id="ARBA00034000"/>
    </source>
</evidence>
<dbReference type="InterPro" id="IPR018044">
    <property type="entry name" value="Peptidase_S11"/>
</dbReference>
<dbReference type="GO" id="GO:0006508">
    <property type="term" value="P:proteolysis"/>
    <property type="evidence" value="ECO:0007669"/>
    <property type="project" value="UniProtKB-KW"/>
</dbReference>
<dbReference type="InterPro" id="IPR037167">
    <property type="entry name" value="Peptidase_S11_C_sf"/>
</dbReference>
<dbReference type="InterPro" id="IPR012907">
    <property type="entry name" value="Peptidase_S11_C"/>
</dbReference>
<dbReference type="EC" id="3.4.16.4" evidence="4"/>
<keyword evidence="8" id="KW-0378">Hydrolase</keyword>
<organism evidence="16 17">
    <name type="scientific">Thermoclostridium caenicola</name>
    <dbReference type="NCBI Taxonomy" id="659425"/>
    <lineage>
        <taxon>Bacteria</taxon>
        <taxon>Bacillati</taxon>
        <taxon>Bacillota</taxon>
        <taxon>Clostridia</taxon>
        <taxon>Eubacteriales</taxon>
        <taxon>Oscillospiraceae</taxon>
        <taxon>Thermoclostridium</taxon>
    </lineage>
</organism>
<dbReference type="PRINTS" id="PR00725">
    <property type="entry name" value="DADACBPTASE1"/>
</dbReference>
<proteinExistence type="inferred from homology"/>
<evidence type="ECO:0000256" key="7">
    <source>
        <dbReference type="ARBA" id="ARBA00022729"/>
    </source>
</evidence>
<keyword evidence="9" id="KW-0133">Cell shape</keyword>
<dbReference type="InterPro" id="IPR001967">
    <property type="entry name" value="Peptidase_S11_N"/>
</dbReference>
<dbReference type="GO" id="GO:0071555">
    <property type="term" value="P:cell wall organization"/>
    <property type="evidence" value="ECO:0007669"/>
    <property type="project" value="UniProtKB-KW"/>
</dbReference>
<dbReference type="SMART" id="SM00936">
    <property type="entry name" value="PBP5_C"/>
    <property type="match status" value="1"/>
</dbReference>
<protein>
    <recommendedName>
        <fullName evidence="4">serine-type D-Ala-D-Ala carboxypeptidase</fullName>
        <ecNumber evidence="4">3.4.16.4</ecNumber>
    </recommendedName>
</protein>
<evidence type="ECO:0000256" key="5">
    <source>
        <dbReference type="ARBA" id="ARBA00022645"/>
    </source>
</evidence>
<dbReference type="Proteomes" id="UP000324781">
    <property type="component" value="Unassembled WGS sequence"/>
</dbReference>
<evidence type="ECO:0000256" key="4">
    <source>
        <dbReference type="ARBA" id="ARBA00012448"/>
    </source>
</evidence>
<keyword evidence="14" id="KW-1133">Transmembrane helix</keyword>
<reference evidence="16 17" key="1">
    <citation type="submission" date="2016-11" db="EMBL/GenBank/DDBJ databases">
        <authorList>
            <person name="Varghese N."/>
            <person name="Submissions S."/>
        </authorList>
    </citation>
    <scope>NUCLEOTIDE SEQUENCE [LARGE SCALE GENOMIC DNA]</scope>
    <source>
        <strain evidence="16 17">DSM 19027</strain>
    </source>
</reference>
<comment type="similarity">
    <text evidence="3 13">Belongs to the peptidase S11 family.</text>
</comment>
<evidence type="ECO:0000313" key="16">
    <source>
        <dbReference type="EMBL" id="SHI69849.1"/>
    </source>
</evidence>
<evidence type="ECO:0000256" key="13">
    <source>
        <dbReference type="RuleBase" id="RU004016"/>
    </source>
</evidence>
<dbReference type="Gene3D" id="3.40.710.10">
    <property type="entry name" value="DD-peptidase/beta-lactamase superfamily"/>
    <property type="match status" value="1"/>
</dbReference>
<evidence type="ECO:0000256" key="6">
    <source>
        <dbReference type="ARBA" id="ARBA00022670"/>
    </source>
</evidence>
<dbReference type="GO" id="GO:0009002">
    <property type="term" value="F:serine-type D-Ala-D-Ala carboxypeptidase activity"/>
    <property type="evidence" value="ECO:0007669"/>
    <property type="project" value="UniProtKB-EC"/>
</dbReference>
<dbReference type="PANTHER" id="PTHR21581">
    <property type="entry name" value="D-ALANYL-D-ALANINE CARBOXYPEPTIDASE"/>
    <property type="match status" value="1"/>
</dbReference>
<evidence type="ECO:0000256" key="1">
    <source>
        <dbReference type="ARBA" id="ARBA00003217"/>
    </source>
</evidence>
<dbReference type="GO" id="GO:0008360">
    <property type="term" value="P:regulation of cell shape"/>
    <property type="evidence" value="ECO:0007669"/>
    <property type="project" value="UniProtKB-KW"/>
</dbReference>
<comment type="catalytic activity">
    <reaction evidence="12">
        <text>Preferential cleavage: (Ac)2-L-Lys-D-Ala-|-D-Ala. Also transpeptidation of peptidyl-alanyl moieties that are N-acyl substituents of D-alanine.</text>
        <dbReference type="EC" id="3.4.16.4"/>
    </reaction>
</comment>
<dbReference type="UniPathway" id="UPA00219"/>
<keyword evidence="10" id="KW-0573">Peptidoglycan synthesis</keyword>
<accession>A0A1M6D9L6</accession>
<keyword evidence="7" id="KW-0732">Signal</keyword>
<keyword evidence="17" id="KW-1185">Reference proteome</keyword>
<keyword evidence="5 16" id="KW-0121">Carboxypeptidase</keyword>
<evidence type="ECO:0000256" key="3">
    <source>
        <dbReference type="ARBA" id="ARBA00007164"/>
    </source>
</evidence>
<dbReference type="InterPro" id="IPR015956">
    <property type="entry name" value="Peniciliin-bd_prot_C_sf"/>
</dbReference>
<keyword evidence="6" id="KW-0645">Protease</keyword>
<dbReference type="EMBL" id="FQZP01000007">
    <property type="protein sequence ID" value="SHI69849.1"/>
    <property type="molecule type" value="Genomic_DNA"/>
</dbReference>
<evidence type="ECO:0000256" key="10">
    <source>
        <dbReference type="ARBA" id="ARBA00022984"/>
    </source>
</evidence>